<dbReference type="Pfam" id="PF00196">
    <property type="entry name" value="GerE"/>
    <property type="match status" value="1"/>
</dbReference>
<dbReference type="AlphaFoldDB" id="A0A4Q7E6S6"/>
<evidence type="ECO:0000259" key="7">
    <source>
        <dbReference type="PROSITE" id="PS50110"/>
    </source>
</evidence>
<evidence type="ECO:0000313" key="9">
    <source>
        <dbReference type="Proteomes" id="UP000292345"/>
    </source>
</evidence>
<dbReference type="PANTHER" id="PTHR43214:SF41">
    <property type="entry name" value="NITRATE_NITRITE RESPONSE REGULATOR PROTEIN NARP"/>
    <property type="match status" value="1"/>
</dbReference>
<dbReference type="SUPFAM" id="SSF52172">
    <property type="entry name" value="CheY-like"/>
    <property type="match status" value="1"/>
</dbReference>
<dbReference type="PROSITE" id="PS50043">
    <property type="entry name" value="HTH_LUXR_2"/>
    <property type="match status" value="1"/>
</dbReference>
<dbReference type="Pfam" id="PF00072">
    <property type="entry name" value="Response_reg"/>
    <property type="match status" value="1"/>
</dbReference>
<sequence length="211" mass="23683">MKTFMKIIVADDHQIVRQGLLSLIQTAGLGEVIADFDSGEQVWECIRVHEPDLAIMDITLAQLSGLSICRRIKSLELKTRVIFLTTHSDVKMITHALKAGAHGYILKHESFSDLNKAIYAVHSGKQYISTDKRTEFYHHSASKADSDLTARETEIIHYISHGKTNRQIASLLHISAKTVDAHRTRIMKKLNISKTAQLVHYAIKEGILSLS</sequence>
<evidence type="ECO:0000256" key="5">
    <source>
        <dbReference type="PROSITE-ProRule" id="PRU00169"/>
    </source>
</evidence>
<dbReference type="InterPro" id="IPR016032">
    <property type="entry name" value="Sig_transdc_resp-reg_C-effctor"/>
</dbReference>
<dbReference type="PRINTS" id="PR00038">
    <property type="entry name" value="HTHLUXR"/>
</dbReference>
<dbReference type="CDD" id="cd06170">
    <property type="entry name" value="LuxR_C_like"/>
    <property type="match status" value="1"/>
</dbReference>
<dbReference type="PROSITE" id="PS50110">
    <property type="entry name" value="RESPONSE_REGULATORY"/>
    <property type="match status" value="1"/>
</dbReference>
<proteinExistence type="predicted"/>
<feature type="modified residue" description="4-aspartylphosphate" evidence="5">
    <location>
        <position position="57"/>
    </location>
</feature>
<dbReference type="RefSeq" id="WP_130245635.1">
    <property type="nucleotide sequence ID" value="NZ_PPUZ01000040.1"/>
</dbReference>
<dbReference type="GO" id="GO:0003677">
    <property type="term" value="F:DNA binding"/>
    <property type="evidence" value="ECO:0007669"/>
    <property type="project" value="UniProtKB-KW"/>
</dbReference>
<dbReference type="CDD" id="cd17535">
    <property type="entry name" value="REC_NarL-like"/>
    <property type="match status" value="1"/>
</dbReference>
<dbReference type="SUPFAM" id="SSF46894">
    <property type="entry name" value="C-terminal effector domain of the bipartite response regulators"/>
    <property type="match status" value="1"/>
</dbReference>
<keyword evidence="2" id="KW-0805">Transcription regulation</keyword>
<dbReference type="EMBL" id="PPUZ01000040">
    <property type="protein sequence ID" value="RZM78281.1"/>
    <property type="molecule type" value="Genomic_DNA"/>
</dbReference>
<feature type="domain" description="Response regulatory" evidence="7">
    <location>
        <begin position="6"/>
        <end position="122"/>
    </location>
</feature>
<dbReference type="SMART" id="SM00448">
    <property type="entry name" value="REC"/>
    <property type="match status" value="1"/>
</dbReference>
<dbReference type="SMART" id="SM00421">
    <property type="entry name" value="HTH_LUXR"/>
    <property type="match status" value="1"/>
</dbReference>
<accession>A0A4Q7E6S6</accession>
<dbReference type="InterPro" id="IPR001789">
    <property type="entry name" value="Sig_transdc_resp-reg_receiver"/>
</dbReference>
<evidence type="ECO:0000313" key="8">
    <source>
        <dbReference type="EMBL" id="RZM78281.1"/>
    </source>
</evidence>
<dbReference type="InterPro" id="IPR039420">
    <property type="entry name" value="WalR-like"/>
</dbReference>
<gene>
    <name evidence="8" type="ORF">C3B51_15445</name>
</gene>
<dbReference type="InterPro" id="IPR058245">
    <property type="entry name" value="NreC/VraR/RcsB-like_REC"/>
</dbReference>
<dbReference type="PANTHER" id="PTHR43214">
    <property type="entry name" value="TWO-COMPONENT RESPONSE REGULATOR"/>
    <property type="match status" value="1"/>
</dbReference>
<reference evidence="8 9" key="1">
    <citation type="submission" date="2018-01" db="EMBL/GenBank/DDBJ databases">
        <title>Co-occurrence of chitin degradation, pigmentation and bioactivity in marine Pseudoalteromonas.</title>
        <authorList>
            <person name="Paulsen S."/>
            <person name="Gram L."/>
            <person name="Machado H."/>
        </authorList>
    </citation>
    <scope>NUCLEOTIDE SEQUENCE [LARGE SCALE GENOMIC DNA]</scope>
    <source>
        <strain evidence="8 9">S1946</strain>
    </source>
</reference>
<protein>
    <submittedName>
        <fullName evidence="8">DNA-binding response regulator</fullName>
    </submittedName>
</protein>
<evidence type="ECO:0000259" key="6">
    <source>
        <dbReference type="PROSITE" id="PS50043"/>
    </source>
</evidence>
<evidence type="ECO:0000256" key="4">
    <source>
        <dbReference type="ARBA" id="ARBA00023163"/>
    </source>
</evidence>
<keyword evidence="4" id="KW-0804">Transcription</keyword>
<dbReference type="Gene3D" id="3.40.50.2300">
    <property type="match status" value="1"/>
</dbReference>
<dbReference type="InterPro" id="IPR011006">
    <property type="entry name" value="CheY-like_superfamily"/>
</dbReference>
<dbReference type="Proteomes" id="UP000292345">
    <property type="component" value="Unassembled WGS sequence"/>
</dbReference>
<name>A0A4Q7E6S6_9GAMM</name>
<dbReference type="InterPro" id="IPR000792">
    <property type="entry name" value="Tscrpt_reg_LuxR_C"/>
</dbReference>
<dbReference type="PROSITE" id="PS00622">
    <property type="entry name" value="HTH_LUXR_1"/>
    <property type="match status" value="1"/>
</dbReference>
<dbReference type="GO" id="GO:0000160">
    <property type="term" value="P:phosphorelay signal transduction system"/>
    <property type="evidence" value="ECO:0007669"/>
    <property type="project" value="InterPro"/>
</dbReference>
<dbReference type="GO" id="GO:0006355">
    <property type="term" value="P:regulation of DNA-templated transcription"/>
    <property type="evidence" value="ECO:0007669"/>
    <property type="project" value="InterPro"/>
</dbReference>
<evidence type="ECO:0000256" key="1">
    <source>
        <dbReference type="ARBA" id="ARBA00022553"/>
    </source>
</evidence>
<keyword evidence="3 8" id="KW-0238">DNA-binding</keyword>
<evidence type="ECO:0000256" key="2">
    <source>
        <dbReference type="ARBA" id="ARBA00023015"/>
    </source>
</evidence>
<feature type="domain" description="HTH luxR-type" evidence="6">
    <location>
        <begin position="141"/>
        <end position="206"/>
    </location>
</feature>
<evidence type="ECO:0000256" key="3">
    <source>
        <dbReference type="ARBA" id="ARBA00023125"/>
    </source>
</evidence>
<keyword evidence="1 5" id="KW-0597">Phosphoprotein</keyword>
<comment type="caution">
    <text evidence="8">The sequence shown here is derived from an EMBL/GenBank/DDBJ whole genome shotgun (WGS) entry which is preliminary data.</text>
</comment>
<organism evidence="8 9">
    <name type="scientific">Pseudoalteromonas rubra</name>
    <dbReference type="NCBI Taxonomy" id="43658"/>
    <lineage>
        <taxon>Bacteria</taxon>
        <taxon>Pseudomonadati</taxon>
        <taxon>Pseudomonadota</taxon>
        <taxon>Gammaproteobacteria</taxon>
        <taxon>Alteromonadales</taxon>
        <taxon>Pseudoalteromonadaceae</taxon>
        <taxon>Pseudoalteromonas</taxon>
    </lineage>
</organism>